<evidence type="ECO:0000256" key="1">
    <source>
        <dbReference type="SAM" id="MobiDB-lite"/>
    </source>
</evidence>
<feature type="region of interest" description="Disordered" evidence="1">
    <location>
        <begin position="71"/>
        <end position="103"/>
    </location>
</feature>
<proteinExistence type="predicted"/>
<reference evidence="3" key="1">
    <citation type="journal article" date="2012" name="Science">
        <title>The Paleozoic origin of enzymatic lignin decomposition reconstructed from 31 fungal genomes.</title>
        <authorList>
            <person name="Floudas D."/>
            <person name="Binder M."/>
            <person name="Riley R."/>
            <person name="Barry K."/>
            <person name="Blanchette R.A."/>
            <person name="Henrissat B."/>
            <person name="Martinez A.T."/>
            <person name="Otillar R."/>
            <person name="Spatafora J.W."/>
            <person name="Yadav J.S."/>
            <person name="Aerts A."/>
            <person name="Benoit I."/>
            <person name="Boyd A."/>
            <person name="Carlson A."/>
            <person name="Copeland A."/>
            <person name="Coutinho P.M."/>
            <person name="de Vries R.P."/>
            <person name="Ferreira P."/>
            <person name="Findley K."/>
            <person name="Foster B."/>
            <person name="Gaskell J."/>
            <person name="Glotzer D."/>
            <person name="Gorecki P."/>
            <person name="Heitman J."/>
            <person name="Hesse C."/>
            <person name="Hori C."/>
            <person name="Igarashi K."/>
            <person name="Jurgens J.A."/>
            <person name="Kallen N."/>
            <person name="Kersten P."/>
            <person name="Kohler A."/>
            <person name="Kuees U."/>
            <person name="Kumar T.K.A."/>
            <person name="Kuo A."/>
            <person name="LaButti K."/>
            <person name="Larrondo L.F."/>
            <person name="Lindquist E."/>
            <person name="Ling A."/>
            <person name="Lombard V."/>
            <person name="Lucas S."/>
            <person name="Lundell T."/>
            <person name="Martin R."/>
            <person name="McLaughlin D.J."/>
            <person name="Morgenstern I."/>
            <person name="Morin E."/>
            <person name="Murat C."/>
            <person name="Nagy L.G."/>
            <person name="Nolan M."/>
            <person name="Ohm R.A."/>
            <person name="Patyshakuliyeva A."/>
            <person name="Rokas A."/>
            <person name="Ruiz-Duenas F.J."/>
            <person name="Sabat G."/>
            <person name="Salamov A."/>
            <person name="Samejima M."/>
            <person name="Schmutz J."/>
            <person name="Slot J.C."/>
            <person name="St John F."/>
            <person name="Stenlid J."/>
            <person name="Sun H."/>
            <person name="Sun S."/>
            <person name="Syed K."/>
            <person name="Tsang A."/>
            <person name="Wiebenga A."/>
            <person name="Young D."/>
            <person name="Pisabarro A."/>
            <person name="Eastwood D.C."/>
            <person name="Martin F."/>
            <person name="Cullen D."/>
            <person name="Grigoriev I.V."/>
            <person name="Hibbett D.S."/>
        </authorList>
    </citation>
    <scope>NUCLEOTIDE SEQUENCE [LARGE SCALE GENOMIC DNA]</scope>
    <source>
        <strain evidence="3">RWD-64-598 SS2</strain>
    </source>
</reference>
<dbReference type="EMBL" id="JH711580">
    <property type="protein sequence ID" value="EIW79757.1"/>
    <property type="molecule type" value="Genomic_DNA"/>
</dbReference>
<dbReference type="RefSeq" id="XP_007769827.1">
    <property type="nucleotide sequence ID" value="XM_007771637.1"/>
</dbReference>
<dbReference type="GeneID" id="19209196"/>
<dbReference type="Proteomes" id="UP000053558">
    <property type="component" value="Unassembled WGS sequence"/>
</dbReference>
<keyword evidence="3" id="KW-1185">Reference proteome</keyword>
<comment type="caution">
    <text evidence="2">The sequence shown here is derived from an EMBL/GenBank/DDBJ whole genome shotgun (WGS) entry which is preliminary data.</text>
</comment>
<sequence length="675" mass="73337">MWAPHVLATGDLLCPFCTVQTPLKPFLCVDGEYEGRVGIKCYKPHKIPRATCHYPSGVAPPAEVLARAITNPKTTSPFPSPSSSTQALATSPSPSQSAVPLPDDTLRLSTSATLAPFPMLATPPSSMPPLPTATAPPIKKSRRARASDFVPKLSSKVLCTHPAGCSSRQPTAAYTCERNMCAKHCGAEGGCNTARHPDCRKHISLGPALVSNDLINPTLLTVDSSQHVASDKGKQKAVNPDIVLLTSSTAPPPPSAIASSSAVPNSNPLTPLPGTRHTRHLKAAWNGQYAVDKDAMARNISGEHERKARIKDDGKTLRVFIYKTALPLRAGFLDNDTCVDKWDRELRAWASWDVNTSYPVRDRDTLVFKLADIEHVDCPRLHEFTSSQVQRPAHLLNDQSVVLMRKCAPPSPSLSGSSSSPPPFSPDPPFKCDRPESKRRRINHDPPSPSSTATATPSKRPLLLAKARSLAGFPRPMLPISLKTVVPPPSPLPPSPIRPALAAVDPDGPLLWPRDWHACDVIEGLLMMRNPSLSHMGVAKAFEHVFGEDYHKSTAYDACKRWERFGGLDPHPRDVLYTARNTDEGKWTEVSGEVKLRKRGKKTTSSRLAEAIDRALASAPYASGSLIPDPSDPPVVIKTEPVEIQLTWDVDYPLSQLSPLFPPAEDMDMDSSHFS</sequence>
<dbReference type="KEGG" id="cput:CONPUDRAFT_74110"/>
<feature type="compositionally biased region" description="Polar residues" evidence="1">
    <location>
        <begin position="86"/>
        <end position="98"/>
    </location>
</feature>
<protein>
    <submittedName>
        <fullName evidence="2">Uncharacterized protein</fullName>
    </submittedName>
</protein>
<feature type="region of interest" description="Disordered" evidence="1">
    <location>
        <begin position="120"/>
        <end position="143"/>
    </location>
</feature>
<feature type="compositionally biased region" description="Low complexity" evidence="1">
    <location>
        <begin position="71"/>
        <end position="85"/>
    </location>
</feature>
<evidence type="ECO:0000313" key="3">
    <source>
        <dbReference type="Proteomes" id="UP000053558"/>
    </source>
</evidence>
<dbReference type="AlphaFoldDB" id="A0A5M3ML66"/>
<evidence type="ECO:0000313" key="2">
    <source>
        <dbReference type="EMBL" id="EIW79757.1"/>
    </source>
</evidence>
<organism evidence="2 3">
    <name type="scientific">Coniophora puteana (strain RWD-64-598)</name>
    <name type="common">Brown rot fungus</name>
    <dbReference type="NCBI Taxonomy" id="741705"/>
    <lineage>
        <taxon>Eukaryota</taxon>
        <taxon>Fungi</taxon>
        <taxon>Dikarya</taxon>
        <taxon>Basidiomycota</taxon>
        <taxon>Agaricomycotina</taxon>
        <taxon>Agaricomycetes</taxon>
        <taxon>Agaricomycetidae</taxon>
        <taxon>Boletales</taxon>
        <taxon>Coniophorineae</taxon>
        <taxon>Coniophoraceae</taxon>
        <taxon>Coniophora</taxon>
    </lineage>
</organism>
<feature type="region of interest" description="Disordered" evidence="1">
    <location>
        <begin position="406"/>
        <end position="461"/>
    </location>
</feature>
<gene>
    <name evidence="2" type="ORF">CONPUDRAFT_74110</name>
</gene>
<accession>A0A5M3ML66</accession>
<name>A0A5M3ML66_CONPW</name>
<feature type="compositionally biased region" description="Pro residues" evidence="1">
    <location>
        <begin position="420"/>
        <end position="429"/>
    </location>
</feature>